<keyword evidence="2" id="KW-0813">Transport</keyword>
<evidence type="ECO:0000256" key="2">
    <source>
        <dbReference type="ARBA" id="ARBA00022448"/>
    </source>
</evidence>
<feature type="chain" id="PRO_5013133746" evidence="4">
    <location>
        <begin position="25"/>
        <end position="426"/>
    </location>
</feature>
<dbReference type="Proteomes" id="UP000184603">
    <property type="component" value="Unassembled WGS sequence"/>
</dbReference>
<accession>A0A1M7XXZ7</accession>
<proteinExistence type="inferred from homology"/>
<dbReference type="InterPro" id="IPR005318">
    <property type="entry name" value="OM_porin_bac"/>
</dbReference>
<protein>
    <submittedName>
        <fullName evidence="5">Outer membrane porin, OprD family</fullName>
    </submittedName>
</protein>
<dbReference type="GO" id="GO:0016020">
    <property type="term" value="C:membrane"/>
    <property type="evidence" value="ECO:0007669"/>
    <property type="project" value="InterPro"/>
</dbReference>
<evidence type="ECO:0000313" key="5">
    <source>
        <dbReference type="EMBL" id="SHO43874.1"/>
    </source>
</evidence>
<dbReference type="AlphaFoldDB" id="A0A1M7XXZ7"/>
<dbReference type="OrthoDB" id="9125at2"/>
<dbReference type="RefSeq" id="WP_073611917.1">
    <property type="nucleotide sequence ID" value="NZ_FRFE01000002.1"/>
</dbReference>
<keyword evidence="6" id="KW-1185">Reference proteome</keyword>
<evidence type="ECO:0000256" key="4">
    <source>
        <dbReference type="SAM" id="SignalP"/>
    </source>
</evidence>
<reference evidence="5 6" key="1">
    <citation type="submission" date="2016-12" db="EMBL/GenBank/DDBJ databases">
        <authorList>
            <person name="Song W.-J."/>
            <person name="Kurnit D.M."/>
        </authorList>
    </citation>
    <scope>NUCLEOTIDE SEQUENCE [LARGE SCALE GENOMIC DNA]</scope>
    <source>
        <strain evidence="5 6">DSM 18488</strain>
    </source>
</reference>
<dbReference type="Gene3D" id="2.40.160.10">
    <property type="entry name" value="Porin"/>
    <property type="match status" value="1"/>
</dbReference>
<evidence type="ECO:0000313" key="6">
    <source>
        <dbReference type="Proteomes" id="UP000184603"/>
    </source>
</evidence>
<dbReference type="InterPro" id="IPR023614">
    <property type="entry name" value="Porin_dom_sf"/>
</dbReference>
<evidence type="ECO:0000256" key="3">
    <source>
        <dbReference type="ARBA" id="ARBA00022729"/>
    </source>
</evidence>
<organism evidence="5 6">
    <name type="scientific">Desulfopila aestuarii DSM 18488</name>
    <dbReference type="NCBI Taxonomy" id="1121416"/>
    <lineage>
        <taxon>Bacteria</taxon>
        <taxon>Pseudomonadati</taxon>
        <taxon>Thermodesulfobacteriota</taxon>
        <taxon>Desulfobulbia</taxon>
        <taxon>Desulfobulbales</taxon>
        <taxon>Desulfocapsaceae</taxon>
        <taxon>Desulfopila</taxon>
    </lineage>
</organism>
<gene>
    <name evidence="5" type="ORF">SAMN02745220_00550</name>
</gene>
<dbReference type="PANTHER" id="PTHR34596">
    <property type="entry name" value="CHITOPORIN"/>
    <property type="match status" value="1"/>
</dbReference>
<dbReference type="Pfam" id="PF03573">
    <property type="entry name" value="OprD"/>
    <property type="match status" value="1"/>
</dbReference>
<dbReference type="EMBL" id="FRFE01000002">
    <property type="protein sequence ID" value="SHO43874.1"/>
    <property type="molecule type" value="Genomic_DNA"/>
</dbReference>
<feature type="signal peptide" evidence="4">
    <location>
        <begin position="1"/>
        <end position="24"/>
    </location>
</feature>
<sequence length="426" mass="47523">MKGRKVLLAAISLVVMTPCLSANADTQGTGSEGVSSLMEWVKQGKASGAIKYLWYYRDNDVSLDASTFAVGGNLKYETAPLYGFRVGAGFKTSQGASWNSDSKAVYGAVLDRSGPTSPENYTAMDEYYVSYQGYDTTVTFGAQSVFNPWIKGFDVYMAPIKYRGLSIKNTTFNVEESKHKFILEALYLDEVLGWTAEEFDSIASGYTKNPEADGGMFAAGVTYRAPGDLRFQLWDYYYEDVQNDLSFEARYRRPLSKDVNMVMNFKYLNRQDTGDAYAGELDTWTAGGDIGVSFKGFTLTGYYGQVGDDRVDDPYGGNKVIIQQAGANLQRPEETGYAVKLDYNFKQIGVEGLTAYTFLATYDTPDKGTNASQDYDQIDFNLQYKLGGWFKGCEARLRYAIRNVDDDVSGSLQDFNDIRFSLAYRF</sequence>
<dbReference type="GO" id="GO:0015288">
    <property type="term" value="F:porin activity"/>
    <property type="evidence" value="ECO:0007669"/>
    <property type="project" value="TreeGrafter"/>
</dbReference>
<dbReference type="STRING" id="1121416.SAMN02745220_00550"/>
<comment type="similarity">
    <text evidence="1">Belongs to the outer membrane porin (Opr) (TC 1.B.25) family.</text>
</comment>
<dbReference type="PANTHER" id="PTHR34596:SF2">
    <property type="entry name" value="CHITOPORIN"/>
    <property type="match status" value="1"/>
</dbReference>
<keyword evidence="3 4" id="KW-0732">Signal</keyword>
<name>A0A1M7XXZ7_9BACT</name>
<evidence type="ECO:0000256" key="1">
    <source>
        <dbReference type="ARBA" id="ARBA00009075"/>
    </source>
</evidence>